<comment type="subunit">
    <text evidence="6">Homodimer.</text>
</comment>
<proteinExistence type="inferred from homology"/>
<comment type="pathway">
    <text evidence="6">Quinol/quinone metabolism; menaquinone biosynthesis.</text>
</comment>
<dbReference type="Gene3D" id="3.40.50.970">
    <property type="match status" value="2"/>
</dbReference>
<dbReference type="HAMAP" id="MF_01659">
    <property type="entry name" value="MenD"/>
    <property type="match status" value="1"/>
</dbReference>
<dbReference type="Gene3D" id="3.40.50.1220">
    <property type="entry name" value="TPP-binding domain"/>
    <property type="match status" value="1"/>
</dbReference>
<keyword evidence="1 6" id="KW-0808">Transferase</keyword>
<dbReference type="InterPro" id="IPR012001">
    <property type="entry name" value="Thiamin_PyroP_enz_TPP-bd_dom"/>
</dbReference>
<keyword evidence="10" id="KW-1185">Reference proteome</keyword>
<name>A0ABT2GWB4_9MICO</name>
<comment type="cofactor">
    <cofactor evidence="6">
        <name>Mg(2+)</name>
        <dbReference type="ChEBI" id="CHEBI:18420"/>
    </cofactor>
    <cofactor evidence="6">
        <name>Mn(2+)</name>
        <dbReference type="ChEBI" id="CHEBI:29035"/>
    </cofactor>
</comment>
<dbReference type="EC" id="2.2.1.9" evidence="6"/>
<reference evidence="9" key="1">
    <citation type="submission" date="2022-08" db="EMBL/GenBank/DDBJ databases">
        <authorList>
            <person name="Deng Y."/>
            <person name="Han X.-F."/>
            <person name="Zhang Y.-Q."/>
        </authorList>
    </citation>
    <scope>NUCLEOTIDE SEQUENCE</scope>
    <source>
        <strain evidence="9">CPCC 203386</strain>
    </source>
</reference>
<dbReference type="CDD" id="cd02009">
    <property type="entry name" value="TPP_SHCHC_synthase"/>
    <property type="match status" value="1"/>
</dbReference>
<feature type="region of interest" description="Disordered" evidence="7">
    <location>
        <begin position="227"/>
        <end position="264"/>
    </location>
</feature>
<evidence type="ECO:0000313" key="9">
    <source>
        <dbReference type="EMBL" id="MCS5732196.1"/>
    </source>
</evidence>
<comment type="cofactor">
    <cofactor evidence="6">
        <name>thiamine diphosphate</name>
        <dbReference type="ChEBI" id="CHEBI:58937"/>
    </cofactor>
    <text evidence="6">Binds 1 thiamine pyrophosphate per subunit.</text>
</comment>
<feature type="domain" description="Thiamine pyrophosphate enzyme N-terminal TPP-binding" evidence="8">
    <location>
        <begin position="8"/>
        <end position="120"/>
    </location>
</feature>
<comment type="function">
    <text evidence="6">Catalyzes the thiamine diphosphate-dependent decarboxylation of 2-oxoglutarate and the subsequent addition of the resulting succinic semialdehyde-thiamine pyrophosphate anion to isochorismate to yield 2-succinyl-5-enolpyruvyl-6-hydroxy-3-cyclohexene-1-carboxylate (SEPHCHC).</text>
</comment>
<accession>A0ABT2GWB4</accession>
<comment type="catalytic activity">
    <reaction evidence="6">
        <text>isochorismate + 2-oxoglutarate + H(+) = 5-enolpyruvoyl-6-hydroxy-2-succinyl-cyclohex-3-ene-1-carboxylate + CO2</text>
        <dbReference type="Rhea" id="RHEA:25593"/>
        <dbReference type="ChEBI" id="CHEBI:15378"/>
        <dbReference type="ChEBI" id="CHEBI:16526"/>
        <dbReference type="ChEBI" id="CHEBI:16810"/>
        <dbReference type="ChEBI" id="CHEBI:29780"/>
        <dbReference type="ChEBI" id="CHEBI:58818"/>
        <dbReference type="EC" id="2.2.1.9"/>
    </reaction>
</comment>
<dbReference type="Pfam" id="PF02776">
    <property type="entry name" value="TPP_enzyme_N"/>
    <property type="match status" value="1"/>
</dbReference>
<keyword evidence="6" id="KW-0474">Menaquinone biosynthesis</keyword>
<dbReference type="Proteomes" id="UP001165586">
    <property type="component" value="Unassembled WGS sequence"/>
</dbReference>
<evidence type="ECO:0000256" key="4">
    <source>
        <dbReference type="ARBA" id="ARBA00023052"/>
    </source>
</evidence>
<evidence type="ECO:0000256" key="1">
    <source>
        <dbReference type="ARBA" id="ARBA00022679"/>
    </source>
</evidence>
<dbReference type="InterPro" id="IPR004433">
    <property type="entry name" value="MenaQ_synth_MenD"/>
</dbReference>
<keyword evidence="4 6" id="KW-0786">Thiamine pyrophosphate</keyword>
<comment type="similarity">
    <text evidence="6">Belongs to the TPP enzyme family. MenD subfamily.</text>
</comment>
<dbReference type="InterPro" id="IPR029061">
    <property type="entry name" value="THDP-binding"/>
</dbReference>
<protein>
    <recommendedName>
        <fullName evidence="6">2-succinyl-5-enolpyruvyl-6-hydroxy-3-cyclohexene-1-carboxylate synthase</fullName>
        <shortName evidence="6">SEPHCHC synthase</shortName>
        <ecNumber evidence="6">2.2.1.9</ecNumber>
    </recommendedName>
    <alternativeName>
        <fullName evidence="6">Menaquinone biosynthesis protein MenD</fullName>
    </alternativeName>
</protein>
<dbReference type="RefSeq" id="WP_259536708.1">
    <property type="nucleotide sequence ID" value="NZ_JANLCJ010000001.1"/>
</dbReference>
<keyword evidence="5 6" id="KW-0464">Manganese</keyword>
<dbReference type="PANTHER" id="PTHR42916">
    <property type="entry name" value="2-SUCCINYL-5-ENOLPYRUVYL-6-HYDROXY-3-CYCLOHEXENE-1-CARBOXYLATE SYNTHASE"/>
    <property type="match status" value="1"/>
</dbReference>
<comment type="pathway">
    <text evidence="6">Quinol/quinone metabolism; 1,4-dihydroxy-2-naphthoate biosynthesis; 1,4-dihydroxy-2-naphthoate from chorismate: step 2/7.</text>
</comment>
<dbReference type="EMBL" id="JANLCJ010000001">
    <property type="protein sequence ID" value="MCS5732196.1"/>
    <property type="molecule type" value="Genomic_DNA"/>
</dbReference>
<evidence type="ECO:0000256" key="5">
    <source>
        <dbReference type="ARBA" id="ARBA00023211"/>
    </source>
</evidence>
<keyword evidence="2 6" id="KW-0479">Metal-binding</keyword>
<dbReference type="SUPFAM" id="SSF52518">
    <property type="entry name" value="Thiamin diphosphate-binding fold (THDP-binding)"/>
    <property type="match status" value="2"/>
</dbReference>
<evidence type="ECO:0000256" key="3">
    <source>
        <dbReference type="ARBA" id="ARBA00022842"/>
    </source>
</evidence>
<gene>
    <name evidence="6" type="primary">menD</name>
    <name evidence="9" type="ORF">N1032_00370</name>
</gene>
<evidence type="ECO:0000313" key="10">
    <source>
        <dbReference type="Proteomes" id="UP001165586"/>
    </source>
</evidence>
<keyword evidence="3 6" id="KW-0460">Magnesium</keyword>
<evidence type="ECO:0000256" key="2">
    <source>
        <dbReference type="ARBA" id="ARBA00022723"/>
    </source>
</evidence>
<organism evidence="9 10">
    <name type="scientific">Herbiconiux daphne</name>
    <dbReference type="NCBI Taxonomy" id="2970914"/>
    <lineage>
        <taxon>Bacteria</taxon>
        <taxon>Bacillati</taxon>
        <taxon>Actinomycetota</taxon>
        <taxon>Actinomycetes</taxon>
        <taxon>Micrococcales</taxon>
        <taxon>Microbacteriaceae</taxon>
        <taxon>Herbiconiux</taxon>
    </lineage>
</organism>
<dbReference type="PANTHER" id="PTHR42916:SF1">
    <property type="entry name" value="PROTEIN PHYLLO, CHLOROPLASTIC"/>
    <property type="match status" value="1"/>
</dbReference>
<evidence type="ECO:0000259" key="8">
    <source>
        <dbReference type="Pfam" id="PF02776"/>
    </source>
</evidence>
<evidence type="ECO:0000256" key="7">
    <source>
        <dbReference type="SAM" id="MobiDB-lite"/>
    </source>
</evidence>
<evidence type="ECO:0000256" key="6">
    <source>
        <dbReference type="HAMAP-Rule" id="MF_01659"/>
    </source>
</evidence>
<comment type="caution">
    <text evidence="9">The sequence shown here is derived from an EMBL/GenBank/DDBJ whole genome shotgun (WGS) entry which is preliminary data.</text>
</comment>
<sequence>MTPSPAATFATRLVRAFAALGVEHAIVSPGSRSQALALALAALENEGRITLHVRIDERDAAFTALGIARESGRPALVVTTSGTAVANLLPAVVEASHSGVPLIVLAADRPEGLRGTGSNQTTWQPGIFGRFVRREFDVDAPRPDAIPDARALAAEAFAAAVGGVAGAGAGRAAGAGGAASAGGTGVADADRAGGAAEATDAAASAGAGPVHVNLQFVEPLSGEIEAEGDPETVDAGETSGGDGSPAGDGRARADAMSGADEGAEWRHPAVSTVVVHVERGPRTVVIAGADAGEAANEFALAAGWPLLAEVSSGARFGPNLVVLYRELLAHDDFGGRVERAVVFGHPTLSREVPALLARDDVETIVVRGAGEPVRPHARTLVADAVTADPEDRFDRAARAWTGQWVFASRELLEQQSDEVAAPLVSAGGSDDLAAAREFARAELAALRAPISRRALALAVWRATWPHDRLVLGASRLIRELDAVAPGKKITVHANRGLAGIDGTVSTAVGIALASQTAPLAGGASRTGAGAGTGAAARARAGTTRVLLGDVTLLHDVGGLLLGAGEVRPRIQLVVGNDGGGTIFDSLEVAGTADRDAFDRVMFTPHRVDLAALAAAYGWQHRLVTGRGDLDSALASPAAGPSILEVPLAR</sequence>